<evidence type="ECO:0000313" key="3">
    <source>
        <dbReference type="Proteomes" id="UP000075606"/>
    </source>
</evidence>
<dbReference type="AlphaFoldDB" id="A0A150X8X5"/>
<dbReference type="EMBL" id="LRPC01000023">
    <property type="protein sequence ID" value="KYG75178.1"/>
    <property type="molecule type" value="Genomic_DNA"/>
</dbReference>
<accession>A0A150X8X5</accession>
<keyword evidence="3" id="KW-1185">Reference proteome</keyword>
<gene>
    <name evidence="2" type="ORF">AWW68_10240</name>
</gene>
<organism evidence="2 3">
    <name type="scientific">Roseivirga spongicola</name>
    <dbReference type="NCBI Taxonomy" id="333140"/>
    <lineage>
        <taxon>Bacteria</taxon>
        <taxon>Pseudomonadati</taxon>
        <taxon>Bacteroidota</taxon>
        <taxon>Cytophagia</taxon>
        <taxon>Cytophagales</taxon>
        <taxon>Roseivirgaceae</taxon>
        <taxon>Roseivirga</taxon>
    </lineage>
</organism>
<reference evidence="2 3" key="1">
    <citation type="submission" date="2016-01" db="EMBL/GenBank/DDBJ databases">
        <title>Genome sequencing of Roseivirga spongicola UST030701-084.</title>
        <authorList>
            <person name="Selvaratnam C."/>
            <person name="Thevarajoo S."/>
            <person name="Goh K.M."/>
            <person name="Ee R."/>
            <person name="Chan K.-G."/>
            <person name="Chong C.S."/>
        </authorList>
    </citation>
    <scope>NUCLEOTIDE SEQUENCE [LARGE SCALE GENOMIC DNA]</scope>
    <source>
        <strain evidence="2 3">UST030701-084</strain>
    </source>
</reference>
<feature type="transmembrane region" description="Helical" evidence="1">
    <location>
        <begin position="6"/>
        <end position="27"/>
    </location>
</feature>
<evidence type="ECO:0008006" key="4">
    <source>
        <dbReference type="Google" id="ProtNLM"/>
    </source>
</evidence>
<dbReference type="Proteomes" id="UP000075606">
    <property type="component" value="Unassembled WGS sequence"/>
</dbReference>
<evidence type="ECO:0000313" key="2">
    <source>
        <dbReference type="EMBL" id="KYG75178.1"/>
    </source>
</evidence>
<sequence length="255" mass="29190">MKNRDTVLRVLGIVVGCFILVVLASSVKNRDMGYHMEDIDVEIENAYENFFVDAEDVMALIMQDESDSILGDGFNAVSLKAVEQRIKSHSFVKDAEVYRDLKGHLVVKARQNKPVARLISNNGRNAYIGEDGDILPVSPKYTARVPVVTGRYTEQLMGLGEVAEDEYASKVFELINYINEHKFWAMQIGQIDINSKGKVVMYPQVGDQRLEFGYAEDLERKFKKLEIFFKQIMPSKGWNIYERVNVEYKDQIICE</sequence>
<keyword evidence="1" id="KW-0812">Transmembrane</keyword>
<dbReference type="OrthoDB" id="1466667at2"/>
<dbReference type="STRING" id="333140.AWW68_10240"/>
<comment type="caution">
    <text evidence="2">The sequence shown here is derived from an EMBL/GenBank/DDBJ whole genome shotgun (WGS) entry which is preliminary data.</text>
</comment>
<protein>
    <recommendedName>
        <fullName evidence="4">Cell division protein FtsQ</fullName>
    </recommendedName>
</protein>
<evidence type="ECO:0000256" key="1">
    <source>
        <dbReference type="SAM" id="Phobius"/>
    </source>
</evidence>
<keyword evidence="1" id="KW-1133">Transmembrane helix</keyword>
<dbReference type="RefSeq" id="WP_068220991.1">
    <property type="nucleotide sequence ID" value="NZ_LRPC01000023.1"/>
</dbReference>
<name>A0A150X8X5_9BACT</name>
<proteinExistence type="predicted"/>
<keyword evidence="1" id="KW-0472">Membrane</keyword>